<keyword evidence="3" id="KW-1185">Reference proteome</keyword>
<sequence length="140" mass="15315">MDVTRFLLILTIYLMPLIAAAQLDVFALPQAPRFAAKPTVPPEYKKYFELEDHARGLVESVIGPRPGGFFPPKSYEIGRPVRDSSTTNNAALNEVERSLEQFLSAPSGISQQLPPGFNQGFSVANSGSPIASFSNLRKHP</sequence>
<feature type="signal peptide" evidence="1">
    <location>
        <begin position="1"/>
        <end position="20"/>
    </location>
</feature>
<evidence type="ECO:0000256" key="1">
    <source>
        <dbReference type="SAM" id="SignalP"/>
    </source>
</evidence>
<evidence type="ECO:0000313" key="2">
    <source>
        <dbReference type="EMBL" id="VDK76297.1"/>
    </source>
</evidence>
<name>A0A3P6SUL1_LITSI</name>
<feature type="chain" id="PRO_5018063607" evidence="1">
    <location>
        <begin position="21"/>
        <end position="140"/>
    </location>
</feature>
<gene>
    <name evidence="2" type="ORF">NLS_LOCUS3243</name>
</gene>
<dbReference type="Proteomes" id="UP000277928">
    <property type="component" value="Unassembled WGS sequence"/>
</dbReference>
<keyword evidence="1" id="KW-0732">Signal</keyword>
<organism evidence="2 3">
    <name type="scientific">Litomosoides sigmodontis</name>
    <name type="common">Filarial nematode worm</name>
    <dbReference type="NCBI Taxonomy" id="42156"/>
    <lineage>
        <taxon>Eukaryota</taxon>
        <taxon>Metazoa</taxon>
        <taxon>Ecdysozoa</taxon>
        <taxon>Nematoda</taxon>
        <taxon>Chromadorea</taxon>
        <taxon>Rhabditida</taxon>
        <taxon>Spirurina</taxon>
        <taxon>Spiruromorpha</taxon>
        <taxon>Filarioidea</taxon>
        <taxon>Onchocercidae</taxon>
        <taxon>Litomosoides</taxon>
    </lineage>
</organism>
<proteinExistence type="predicted"/>
<evidence type="ECO:0000313" key="3">
    <source>
        <dbReference type="Proteomes" id="UP000277928"/>
    </source>
</evidence>
<accession>A0A3P6SUL1</accession>
<dbReference type="STRING" id="42156.A0A3P6SUL1"/>
<reference evidence="2 3" key="1">
    <citation type="submission" date="2018-08" db="EMBL/GenBank/DDBJ databases">
        <authorList>
            <person name="Laetsch R D."/>
            <person name="Stevens L."/>
            <person name="Kumar S."/>
            <person name="Blaxter L. M."/>
        </authorList>
    </citation>
    <scope>NUCLEOTIDE SEQUENCE [LARGE SCALE GENOMIC DNA]</scope>
</reference>
<protein>
    <submittedName>
        <fullName evidence="2">Uncharacterized protein</fullName>
    </submittedName>
</protein>
<feature type="non-terminal residue" evidence="2">
    <location>
        <position position="140"/>
    </location>
</feature>
<dbReference type="EMBL" id="UYRX01000170">
    <property type="protein sequence ID" value="VDK76297.1"/>
    <property type="molecule type" value="Genomic_DNA"/>
</dbReference>
<dbReference type="OrthoDB" id="5821955at2759"/>
<dbReference type="AlphaFoldDB" id="A0A3P6SUL1"/>